<reference evidence="2" key="1">
    <citation type="submission" date="2016-11" db="EMBL/GenBank/DDBJ databases">
        <authorList>
            <person name="Varghese N."/>
            <person name="Submissions S."/>
        </authorList>
    </citation>
    <scope>NUCLEOTIDE SEQUENCE [LARGE SCALE GENOMIC DNA]</scope>
    <source>
        <strain evidence="2">DSM 15449</strain>
    </source>
</reference>
<proteinExistence type="predicted"/>
<keyword evidence="2" id="KW-1185">Reference proteome</keyword>
<dbReference type="RefSeq" id="WP_073027265.1">
    <property type="nucleotide sequence ID" value="NZ_FQXJ01000003.1"/>
</dbReference>
<name>A0A1M5QJH8_9FIRM</name>
<evidence type="ECO:0000313" key="1">
    <source>
        <dbReference type="EMBL" id="SHH14262.1"/>
    </source>
</evidence>
<dbReference type="Proteomes" id="UP000183954">
    <property type="component" value="Unassembled WGS sequence"/>
</dbReference>
<evidence type="ECO:0000313" key="2">
    <source>
        <dbReference type="Proteomes" id="UP000183954"/>
    </source>
</evidence>
<sequence length="165" mass="18427">MAGRPPKPIDVVVLDGKKHLTKAEIEARKKLEDKYRPNMDKVDCPDWLDAEAKKHWALLSAELQTLNLLTNVDVGALAICCDALSKYIKANLEIEKHGMLVTYTNKGGNKNIVPNPYVALSNKYSDVYKRYCTEFGLTPAARLKLAAPKEIAKPPTEFERKFGAV</sequence>
<dbReference type="EMBL" id="FQXJ01000003">
    <property type="protein sequence ID" value="SHH14262.1"/>
    <property type="molecule type" value="Genomic_DNA"/>
</dbReference>
<protein>
    <submittedName>
        <fullName evidence="1">Phage terminase, small subunit, putative, P27 family</fullName>
    </submittedName>
</protein>
<gene>
    <name evidence="1" type="ORF">SAMN02746098_00283</name>
</gene>
<accession>A0A1M5QJH8</accession>
<dbReference type="InterPro" id="IPR006448">
    <property type="entry name" value="Phage_term_ssu_P27"/>
</dbReference>
<dbReference type="NCBIfam" id="TIGR01558">
    <property type="entry name" value="sm_term_P27"/>
    <property type="match status" value="1"/>
</dbReference>
<dbReference type="OrthoDB" id="6010489at2"/>
<dbReference type="Pfam" id="PF05119">
    <property type="entry name" value="Terminase_4"/>
    <property type="match status" value="1"/>
</dbReference>
<organism evidence="1 2">
    <name type="scientific">Desulfosporosinus lacus DSM 15449</name>
    <dbReference type="NCBI Taxonomy" id="1121420"/>
    <lineage>
        <taxon>Bacteria</taxon>
        <taxon>Bacillati</taxon>
        <taxon>Bacillota</taxon>
        <taxon>Clostridia</taxon>
        <taxon>Eubacteriales</taxon>
        <taxon>Desulfitobacteriaceae</taxon>
        <taxon>Desulfosporosinus</taxon>
    </lineage>
</organism>
<dbReference type="STRING" id="1121420.SAMN02746098_00283"/>
<dbReference type="AlphaFoldDB" id="A0A1M5QJH8"/>